<keyword evidence="2" id="KW-0472">Membrane</keyword>
<feature type="compositionally biased region" description="Low complexity" evidence="1">
    <location>
        <begin position="61"/>
        <end position="74"/>
    </location>
</feature>
<keyword evidence="2" id="KW-1133">Transmembrane helix</keyword>
<feature type="region of interest" description="Disordered" evidence="1">
    <location>
        <begin position="58"/>
        <end position="95"/>
    </location>
</feature>
<organism evidence="3 4">
    <name type="scientific">Nakamurella aerolata</name>
    <dbReference type="NCBI Taxonomy" id="1656892"/>
    <lineage>
        <taxon>Bacteria</taxon>
        <taxon>Bacillati</taxon>
        <taxon>Actinomycetota</taxon>
        <taxon>Actinomycetes</taxon>
        <taxon>Nakamurellales</taxon>
        <taxon>Nakamurellaceae</taxon>
        <taxon>Nakamurella</taxon>
    </lineage>
</organism>
<feature type="compositionally biased region" description="Low complexity" evidence="1">
    <location>
        <begin position="129"/>
        <end position="150"/>
    </location>
</feature>
<dbReference type="AlphaFoldDB" id="A0A849AGP4"/>
<dbReference type="Proteomes" id="UP000562984">
    <property type="component" value="Unassembled WGS sequence"/>
</dbReference>
<protein>
    <recommendedName>
        <fullName evidence="5">PASTA domain-containing protein</fullName>
    </recommendedName>
</protein>
<gene>
    <name evidence="3" type="ORF">HKD39_18275</name>
</gene>
<feature type="compositionally biased region" description="Polar residues" evidence="1">
    <location>
        <begin position="151"/>
        <end position="160"/>
    </location>
</feature>
<dbReference type="EMBL" id="JABEND010000016">
    <property type="protein sequence ID" value="NNG37610.1"/>
    <property type="molecule type" value="Genomic_DNA"/>
</dbReference>
<keyword evidence="2" id="KW-0812">Transmembrane</keyword>
<reference evidence="3 4" key="1">
    <citation type="submission" date="2020-05" db="EMBL/GenBank/DDBJ databases">
        <title>Nakamurella sp. DB0629 isolated from air conditioner.</title>
        <authorList>
            <person name="Kim D.H."/>
            <person name="Kim D.-U."/>
        </authorList>
    </citation>
    <scope>NUCLEOTIDE SEQUENCE [LARGE SCALE GENOMIC DNA]</scope>
    <source>
        <strain evidence="3 4">DB0629</strain>
    </source>
</reference>
<evidence type="ECO:0008006" key="5">
    <source>
        <dbReference type="Google" id="ProtNLM"/>
    </source>
</evidence>
<feature type="region of interest" description="Disordered" evidence="1">
    <location>
        <begin position="1"/>
        <end position="22"/>
    </location>
</feature>
<feature type="compositionally biased region" description="Basic and acidic residues" evidence="1">
    <location>
        <begin position="1"/>
        <end position="15"/>
    </location>
</feature>
<evidence type="ECO:0000256" key="2">
    <source>
        <dbReference type="SAM" id="Phobius"/>
    </source>
</evidence>
<name>A0A849AGP4_9ACTN</name>
<dbReference type="RefSeq" id="WP_171201307.1">
    <property type="nucleotide sequence ID" value="NZ_JABEND010000016.1"/>
</dbReference>
<feature type="region of interest" description="Disordered" evidence="1">
    <location>
        <begin position="340"/>
        <end position="387"/>
    </location>
</feature>
<keyword evidence="4" id="KW-1185">Reference proteome</keyword>
<feature type="compositionally biased region" description="Low complexity" evidence="1">
    <location>
        <begin position="352"/>
        <end position="364"/>
    </location>
</feature>
<proteinExistence type="predicted"/>
<evidence type="ECO:0000313" key="4">
    <source>
        <dbReference type="Proteomes" id="UP000562984"/>
    </source>
</evidence>
<feature type="region of interest" description="Disordered" evidence="1">
    <location>
        <begin position="125"/>
        <end position="202"/>
    </location>
</feature>
<accession>A0A849AGP4</accession>
<evidence type="ECO:0000313" key="3">
    <source>
        <dbReference type="EMBL" id="NNG37610.1"/>
    </source>
</evidence>
<comment type="caution">
    <text evidence="3">The sequence shown here is derived from an EMBL/GenBank/DDBJ whole genome shotgun (WGS) entry which is preliminary data.</text>
</comment>
<sequence length="588" mass="59226">MTNRHTPDQPDDRAADLAAGLTPDQLSIHQRLRADAAAAAPRADRDLAAFIGRAAADHPDAAPGAAANAVGHPGSTPQSVARQPVRKISPANRSTATARRWLPVAAAAAVAAAVVAIAVPLSQHARPDSANSGGAVAASSSGRPAAGTGAENQAPTTLPVSRSGPVAPNADLQCPSAVDAPKPTDKAVLVPHPPTVDTGDRMVPAGSPMAAVGCVYRFPNGKATGAVAATVPVTMDLAKLGEALWWMPVTGKDDKPPALASNEGDGVTVGLIGLRYPQGTVWVSEASRPAGEVLTTNGVNTSRSGLPATVLEMLYSSTPDSPAAPDAPYATPMSGLALPSEAAQSAAEPVQASGSAEASATASGQPGTTVADESAPSPTPLTPCDLASGRFGTDRAVVPAGATAVALCGPGGPRASSRNADAIARLAAPLNAGKRAPANPAGLVCADRIYEPFELPITLVFQYQQGPTVSVYVKPGCGATNGMVQAPVSAGYTALVNKLLPQPTMKLPDLVGKTVDQARQLVFPDDGTAVPTVCDGRPRAKADERVLGDTLNSGAASADLKRRVTAQRPAAGTAITSDQRCDVIVTVK</sequence>
<evidence type="ECO:0000256" key="1">
    <source>
        <dbReference type="SAM" id="MobiDB-lite"/>
    </source>
</evidence>
<feature type="transmembrane region" description="Helical" evidence="2">
    <location>
        <begin position="101"/>
        <end position="121"/>
    </location>
</feature>